<dbReference type="NCBIfam" id="NF041940">
    <property type="entry name" value="choice_anch_X"/>
    <property type="match status" value="1"/>
</dbReference>
<comment type="caution">
    <text evidence="15">The sequence shown here is derived from an EMBL/GenBank/DDBJ whole genome shotgun (WGS) entry which is preliminary data.</text>
</comment>
<dbReference type="InterPro" id="IPR002035">
    <property type="entry name" value="VWF_A"/>
</dbReference>
<reference evidence="15" key="1">
    <citation type="thesis" date="2020" institute="ProQuest LLC" country="789 East Eisenhower Parkway, Ann Arbor, MI, USA">
        <title>Comparative Genomics and Chromosome Evolution.</title>
        <authorList>
            <person name="Mudd A.B."/>
        </authorList>
    </citation>
    <scope>NUCLEOTIDE SEQUENCE</scope>
    <source>
        <strain evidence="15">237g6f4</strain>
        <tissue evidence="15">Blood</tissue>
    </source>
</reference>
<proteinExistence type="inferred from homology"/>
<evidence type="ECO:0000256" key="2">
    <source>
        <dbReference type="ARBA" id="ARBA00022448"/>
    </source>
</evidence>
<keyword evidence="2" id="KW-0813">Transport</keyword>
<evidence type="ECO:0000256" key="5">
    <source>
        <dbReference type="ARBA" id="ARBA00022729"/>
    </source>
</evidence>
<dbReference type="InterPro" id="IPR051266">
    <property type="entry name" value="CLCR"/>
</dbReference>
<dbReference type="InterPro" id="IPR004727">
    <property type="entry name" value="CLCA_chordata"/>
</dbReference>
<keyword evidence="5 13" id="KW-0732">Signal</keyword>
<feature type="domain" description="VWFA" evidence="14">
    <location>
        <begin position="308"/>
        <end position="479"/>
    </location>
</feature>
<evidence type="ECO:0000256" key="12">
    <source>
        <dbReference type="SAM" id="Phobius"/>
    </source>
</evidence>
<dbReference type="InterPro" id="IPR013783">
    <property type="entry name" value="Ig-like_fold"/>
</dbReference>
<keyword evidence="3" id="KW-0645">Protease</keyword>
<comment type="similarity">
    <text evidence="1">Belongs to the CLCR family.</text>
</comment>
<feature type="signal peptide" evidence="13">
    <location>
        <begin position="1"/>
        <end position="21"/>
    </location>
</feature>
<dbReference type="AlphaFoldDB" id="A0AAV7A2G8"/>
<keyword evidence="7" id="KW-0862">Zinc</keyword>
<accession>A0AAV7A2G8</accession>
<dbReference type="Pfam" id="PF08434">
    <property type="entry name" value="CLCA"/>
    <property type="match status" value="1"/>
</dbReference>
<feature type="transmembrane region" description="Helical" evidence="12">
    <location>
        <begin position="914"/>
        <end position="937"/>
    </location>
</feature>
<evidence type="ECO:0000256" key="13">
    <source>
        <dbReference type="SAM" id="SignalP"/>
    </source>
</evidence>
<dbReference type="GO" id="GO:0046872">
    <property type="term" value="F:metal ion binding"/>
    <property type="evidence" value="ECO:0007669"/>
    <property type="project" value="UniProtKB-KW"/>
</dbReference>
<feature type="region of interest" description="Disordered" evidence="11">
    <location>
        <begin position="877"/>
        <end position="898"/>
    </location>
</feature>
<keyword evidence="9" id="KW-0325">Glycoprotein</keyword>
<name>A0AAV7A2G8_ENGPU</name>
<dbReference type="InterPro" id="IPR013642">
    <property type="entry name" value="CLCA_N"/>
</dbReference>
<keyword evidence="4" id="KW-0479">Metal-binding</keyword>
<evidence type="ECO:0000256" key="6">
    <source>
        <dbReference type="ARBA" id="ARBA00022801"/>
    </source>
</evidence>
<evidence type="ECO:0000256" key="11">
    <source>
        <dbReference type="SAM" id="MobiDB-lite"/>
    </source>
</evidence>
<sequence>MFLRNVLVLLFICDLFHKCPGSMVKVNNGGYEDIVFAINPEVKEDFGIIHNIQEMVKEATSYLFHATKKRLFIKSVKILIPSTWTPRSNYTKPATESYNTADIIIANPYLKSGDDPYTLQYGRCGEPGRYIHLTPNFLLDDNLLLAYGPRGRVFVHEWAHLRWGVYDEYNDEKPYYLAGHSKVEATRCSLDFFGTNIMKTSECHGGSCPIKACNFDTSTGLYEEGCVFVPDKFQFSQASIMYSQAMVTEFCDSNTHNKEAPNLQNRMCNLRSTWDVIKDSTDMNSSPPRPDMSLPVPSFTLLQYKERVITLVLDVSGSMMLNDRMRRLHQAVDIFLTQIVETSAYVGVIQFSRFTSVISPLERINDEQREKLKSLIPLSATEEGTDLCSGILAGLEENRKRDGSTQGTEIVLLTDGEDNYDTRSCFPNITSSGAIIHVIALGPYSEKELEMVTSMTGGQHFAVLDDLASNGIIEAYNRILPLDGQNLHMTIQLESRALDLPPKTCLNGTIFIDSTVGNDTSFVVTWQTDIPNIHLQNRKGILYTQVEFSSNTTSHLSRLQLSGTAERGPWDYMLCNPLTSNQVIGITVTSKAADEDVPPVIASCHMNSNTNTYPNPMVIYASVSQGLLPVTGAKVTATLESENGSFVTTELLDNGAGADVGKDDGIYSRYFTSFTINGIYNLKVRVTGEENKSRLRLPKSRALYIPGYVENGKITLNPPRPNISDNNLQLHFGAFSRTSSGGSFVVSNVPAEVQPDIYKPEKISDLEASLVQSRTVLSWTATGDDLDKGQASKYELRMNTDPREIREHFESSTLVNTASLIPRPAGFKENFIFAPENTNIANGTVLYFAIVAIDKAGQKSDMSNIAQTVFYNVPLPSTSTTTERHEDTTRQDLTSPNTLTYNTPASSGKVSTRVITFIVCSVVIFLCLLVCIVVCIVSCQKNKRHHV</sequence>
<dbReference type="GO" id="GO:0006508">
    <property type="term" value="P:proteolysis"/>
    <property type="evidence" value="ECO:0007669"/>
    <property type="project" value="UniProtKB-KW"/>
</dbReference>
<dbReference type="PANTHER" id="PTHR10579">
    <property type="entry name" value="CALCIUM-ACTIVATED CHLORIDE CHANNEL REGULATOR"/>
    <property type="match status" value="1"/>
</dbReference>
<feature type="chain" id="PRO_5043338989" description="VWFA domain-containing protein" evidence="13">
    <location>
        <begin position="22"/>
        <end position="947"/>
    </location>
</feature>
<evidence type="ECO:0000259" key="14">
    <source>
        <dbReference type="PROSITE" id="PS50234"/>
    </source>
</evidence>
<keyword evidence="8" id="KW-0482">Metalloprotease</keyword>
<gene>
    <name evidence="15" type="ORF">GDO81_017814</name>
</gene>
<evidence type="ECO:0000256" key="1">
    <source>
        <dbReference type="ARBA" id="ARBA00006398"/>
    </source>
</evidence>
<dbReference type="NCBIfam" id="TIGR00868">
    <property type="entry name" value="hCaCC"/>
    <property type="match status" value="1"/>
</dbReference>
<dbReference type="PROSITE" id="PS50234">
    <property type="entry name" value="VWFA"/>
    <property type="match status" value="1"/>
</dbReference>
<evidence type="ECO:0000313" key="16">
    <source>
        <dbReference type="Proteomes" id="UP000824782"/>
    </source>
</evidence>
<dbReference type="Gene3D" id="2.60.40.10">
    <property type="entry name" value="Immunoglobulins"/>
    <property type="match status" value="1"/>
</dbReference>
<protein>
    <recommendedName>
        <fullName evidence="14">VWFA domain-containing protein</fullName>
    </recommendedName>
</protein>
<dbReference type="EMBL" id="WNYA01000009">
    <property type="protein sequence ID" value="KAG8555789.1"/>
    <property type="molecule type" value="Genomic_DNA"/>
</dbReference>
<keyword evidence="12" id="KW-0472">Membrane</keyword>
<dbReference type="Gene3D" id="3.40.50.410">
    <property type="entry name" value="von Willebrand factor, type A domain"/>
    <property type="match status" value="1"/>
</dbReference>
<keyword evidence="12" id="KW-1133">Transmembrane helix</keyword>
<dbReference type="PANTHER" id="PTHR10579:SF172">
    <property type="entry name" value="CALCIUM-ACTIVATED CHLORIDE CHANNEL REGULATOR 4 PRECURSOR-RELATED"/>
    <property type="match status" value="1"/>
</dbReference>
<evidence type="ECO:0000313" key="15">
    <source>
        <dbReference type="EMBL" id="KAG8555789.1"/>
    </source>
</evidence>
<keyword evidence="10" id="KW-0868">Chloride</keyword>
<keyword evidence="6" id="KW-0378">Hydrolase</keyword>
<dbReference type="SUPFAM" id="SSF53300">
    <property type="entry name" value="vWA-like"/>
    <property type="match status" value="1"/>
</dbReference>
<dbReference type="SMART" id="SM00327">
    <property type="entry name" value="VWA"/>
    <property type="match status" value="1"/>
</dbReference>
<keyword evidence="12" id="KW-0812">Transmembrane</keyword>
<dbReference type="InterPro" id="IPR036465">
    <property type="entry name" value="vWFA_dom_sf"/>
</dbReference>
<evidence type="ECO:0000256" key="9">
    <source>
        <dbReference type="ARBA" id="ARBA00023180"/>
    </source>
</evidence>
<evidence type="ECO:0000256" key="3">
    <source>
        <dbReference type="ARBA" id="ARBA00022670"/>
    </source>
</evidence>
<evidence type="ECO:0000256" key="10">
    <source>
        <dbReference type="ARBA" id="ARBA00023214"/>
    </source>
</evidence>
<dbReference type="Pfam" id="PF00092">
    <property type="entry name" value="VWA"/>
    <property type="match status" value="1"/>
</dbReference>
<organism evidence="15 16">
    <name type="scientific">Engystomops pustulosus</name>
    <name type="common">Tungara frog</name>
    <name type="synonym">Physalaemus pustulosus</name>
    <dbReference type="NCBI Taxonomy" id="76066"/>
    <lineage>
        <taxon>Eukaryota</taxon>
        <taxon>Metazoa</taxon>
        <taxon>Chordata</taxon>
        <taxon>Craniata</taxon>
        <taxon>Vertebrata</taxon>
        <taxon>Euteleostomi</taxon>
        <taxon>Amphibia</taxon>
        <taxon>Batrachia</taxon>
        <taxon>Anura</taxon>
        <taxon>Neobatrachia</taxon>
        <taxon>Hyloidea</taxon>
        <taxon>Leptodactylidae</taxon>
        <taxon>Leiuperinae</taxon>
        <taxon>Engystomops</taxon>
    </lineage>
</organism>
<keyword evidence="16" id="KW-1185">Reference proteome</keyword>
<evidence type="ECO:0000256" key="4">
    <source>
        <dbReference type="ARBA" id="ARBA00022723"/>
    </source>
</evidence>
<dbReference type="CDD" id="cd00198">
    <property type="entry name" value="vWFA"/>
    <property type="match status" value="1"/>
</dbReference>
<dbReference type="Proteomes" id="UP000824782">
    <property type="component" value="Unassembled WGS sequence"/>
</dbReference>
<dbReference type="GO" id="GO:0005229">
    <property type="term" value="F:intracellularly calcium-gated chloride channel activity"/>
    <property type="evidence" value="ECO:0007669"/>
    <property type="project" value="InterPro"/>
</dbReference>
<dbReference type="GO" id="GO:0005886">
    <property type="term" value="C:plasma membrane"/>
    <property type="evidence" value="ECO:0007669"/>
    <property type="project" value="TreeGrafter"/>
</dbReference>
<evidence type="ECO:0000256" key="8">
    <source>
        <dbReference type="ARBA" id="ARBA00023049"/>
    </source>
</evidence>
<dbReference type="GO" id="GO:0008237">
    <property type="term" value="F:metallopeptidase activity"/>
    <property type="evidence" value="ECO:0007669"/>
    <property type="project" value="UniProtKB-KW"/>
</dbReference>
<evidence type="ECO:0000256" key="7">
    <source>
        <dbReference type="ARBA" id="ARBA00022833"/>
    </source>
</evidence>